<evidence type="ECO:0000313" key="3">
    <source>
        <dbReference type="Proteomes" id="UP000597877"/>
    </source>
</evidence>
<dbReference type="RefSeq" id="WP_021951852.1">
    <property type="nucleotide sequence ID" value="NZ_JACOOZ010000008.1"/>
</dbReference>
<gene>
    <name evidence="2" type="ORF">H8S00_11375</name>
</gene>
<organism evidence="2 3">
    <name type="scientific">Eubacterium segne</name>
    <dbReference type="NCBI Taxonomy" id="2763045"/>
    <lineage>
        <taxon>Bacteria</taxon>
        <taxon>Bacillati</taxon>
        <taxon>Bacillota</taxon>
        <taxon>Clostridia</taxon>
        <taxon>Eubacteriales</taxon>
        <taxon>Eubacteriaceae</taxon>
        <taxon>Eubacterium</taxon>
    </lineage>
</organism>
<dbReference type="Proteomes" id="UP000597877">
    <property type="component" value="Unassembled WGS sequence"/>
</dbReference>
<accession>A0ABR7F4N4</accession>
<dbReference type="EMBL" id="JACOOZ010000008">
    <property type="protein sequence ID" value="MBC5668570.1"/>
    <property type="molecule type" value="Genomic_DNA"/>
</dbReference>
<name>A0ABR7F4N4_9FIRM</name>
<evidence type="ECO:0000256" key="1">
    <source>
        <dbReference type="SAM" id="Phobius"/>
    </source>
</evidence>
<keyword evidence="1" id="KW-1133">Transmembrane helix</keyword>
<proteinExistence type="predicted"/>
<dbReference type="Pfam" id="PF19639">
    <property type="entry name" value="DUF6142"/>
    <property type="match status" value="1"/>
</dbReference>
<keyword evidence="3" id="KW-1185">Reference proteome</keyword>
<keyword evidence="1" id="KW-0472">Membrane</keyword>
<feature type="transmembrane region" description="Helical" evidence="1">
    <location>
        <begin position="92"/>
        <end position="114"/>
    </location>
</feature>
<protein>
    <submittedName>
        <fullName evidence="2">Uncharacterized protein</fullName>
    </submittedName>
</protein>
<reference evidence="2 3" key="1">
    <citation type="submission" date="2020-08" db="EMBL/GenBank/DDBJ databases">
        <title>Genome public.</title>
        <authorList>
            <person name="Liu C."/>
            <person name="Sun Q."/>
        </authorList>
    </citation>
    <scope>NUCLEOTIDE SEQUENCE [LARGE SCALE GENOMIC DNA]</scope>
    <source>
        <strain evidence="2 3">BX4</strain>
    </source>
</reference>
<feature type="transmembrane region" description="Helical" evidence="1">
    <location>
        <begin position="59"/>
        <end position="80"/>
    </location>
</feature>
<comment type="caution">
    <text evidence="2">The sequence shown here is derived from an EMBL/GenBank/DDBJ whole genome shotgun (WGS) entry which is preliminary data.</text>
</comment>
<dbReference type="InterPro" id="IPR046140">
    <property type="entry name" value="DUF6142"/>
</dbReference>
<evidence type="ECO:0000313" key="2">
    <source>
        <dbReference type="EMBL" id="MBC5668570.1"/>
    </source>
</evidence>
<keyword evidence="1" id="KW-0812">Transmembrane</keyword>
<feature type="transmembrane region" description="Helical" evidence="1">
    <location>
        <begin position="33"/>
        <end position="53"/>
    </location>
</feature>
<sequence>MRKSKKVRLEEKEDKKAKKIPLRKYTKGGKSSTLIAIESLLVIILAIAISVAMKGKAGIYVGLLTLFAFITSIAGFIVGINSFKEENKFMMYTYIGTIANAVIWLGVLGMYLIYI</sequence>